<evidence type="ECO:0000313" key="2">
    <source>
        <dbReference type="EMBL" id="PIR98783.1"/>
    </source>
</evidence>
<reference evidence="3" key="1">
    <citation type="submission" date="2017-09" db="EMBL/GenBank/DDBJ databases">
        <title>Depth-based differentiation of microbial function through sediment-hosted aquifers and enrichment of novel symbionts in the deep terrestrial subsurface.</title>
        <authorList>
            <person name="Probst A.J."/>
            <person name="Ladd B."/>
            <person name="Jarett J.K."/>
            <person name="Geller-Mcgrath D.E."/>
            <person name="Sieber C.M.K."/>
            <person name="Emerson J.B."/>
            <person name="Anantharaman K."/>
            <person name="Thomas B.C."/>
            <person name="Malmstrom R."/>
            <person name="Stieglmeier M."/>
            <person name="Klingl A."/>
            <person name="Woyke T."/>
            <person name="Ryan C.M."/>
            <person name="Banfield J.F."/>
        </authorList>
    </citation>
    <scope>NUCLEOTIDE SEQUENCE [LARGE SCALE GENOMIC DNA]</scope>
</reference>
<dbReference type="Proteomes" id="UP000230796">
    <property type="component" value="Unassembled WGS sequence"/>
</dbReference>
<dbReference type="InterPro" id="IPR012338">
    <property type="entry name" value="Beta-lactam/transpept-like"/>
</dbReference>
<accession>A0A2H0VI82</accession>
<proteinExistence type="predicted"/>
<dbReference type="AlphaFoldDB" id="A0A2H0VI82"/>
<dbReference type="EMBL" id="PFAF01000064">
    <property type="protein sequence ID" value="PIR98783.1"/>
    <property type="molecule type" value="Genomic_DNA"/>
</dbReference>
<name>A0A2H0VI82_9BACT</name>
<evidence type="ECO:0000313" key="3">
    <source>
        <dbReference type="Proteomes" id="UP000230796"/>
    </source>
</evidence>
<feature type="non-terminal residue" evidence="2">
    <location>
        <position position="1"/>
    </location>
</feature>
<evidence type="ECO:0000259" key="1">
    <source>
        <dbReference type="Pfam" id="PF00905"/>
    </source>
</evidence>
<feature type="domain" description="Penicillin-binding protein transpeptidase" evidence="1">
    <location>
        <begin position="2"/>
        <end position="43"/>
    </location>
</feature>
<sequence>IDYATSSFGQGIAVTSIQMVAAVGAIANQGVLMEPHLVQSVIGEIEV</sequence>
<dbReference type="GO" id="GO:0008658">
    <property type="term" value="F:penicillin binding"/>
    <property type="evidence" value="ECO:0007669"/>
    <property type="project" value="InterPro"/>
</dbReference>
<feature type="non-terminal residue" evidence="2">
    <location>
        <position position="47"/>
    </location>
</feature>
<organism evidence="2 3">
    <name type="scientific">Candidatus Collierbacteria bacterium CG10_big_fil_rev_8_21_14_0_10_44_9</name>
    <dbReference type="NCBI Taxonomy" id="1974535"/>
    <lineage>
        <taxon>Bacteria</taxon>
        <taxon>Candidatus Collieribacteriota</taxon>
    </lineage>
</organism>
<dbReference type="Pfam" id="PF00905">
    <property type="entry name" value="Transpeptidase"/>
    <property type="match status" value="1"/>
</dbReference>
<comment type="caution">
    <text evidence="2">The sequence shown here is derived from an EMBL/GenBank/DDBJ whole genome shotgun (WGS) entry which is preliminary data.</text>
</comment>
<dbReference type="Gene3D" id="3.40.710.10">
    <property type="entry name" value="DD-peptidase/beta-lactamase superfamily"/>
    <property type="match status" value="1"/>
</dbReference>
<dbReference type="InterPro" id="IPR001460">
    <property type="entry name" value="PCN-bd_Tpept"/>
</dbReference>
<protein>
    <recommendedName>
        <fullName evidence="1">Penicillin-binding protein transpeptidase domain-containing protein</fullName>
    </recommendedName>
</protein>
<gene>
    <name evidence="2" type="ORF">COT87_03040</name>
</gene>
<dbReference type="SUPFAM" id="SSF56601">
    <property type="entry name" value="beta-lactamase/transpeptidase-like"/>
    <property type="match status" value="1"/>
</dbReference>